<feature type="transmembrane region" description="Helical" evidence="8">
    <location>
        <begin position="405"/>
        <end position="429"/>
    </location>
</feature>
<name>A0A0A1T687_9HYPO</name>
<evidence type="ECO:0000256" key="1">
    <source>
        <dbReference type="ARBA" id="ARBA00004141"/>
    </source>
</evidence>
<dbReference type="OrthoDB" id="10021397at2759"/>
<dbReference type="InterPro" id="IPR020846">
    <property type="entry name" value="MFS_dom"/>
</dbReference>
<dbReference type="PROSITE" id="PS00216">
    <property type="entry name" value="SUGAR_TRANSPORT_1"/>
    <property type="match status" value="1"/>
</dbReference>
<keyword evidence="2" id="KW-0813">Transport</keyword>
<dbReference type="InterPro" id="IPR005829">
    <property type="entry name" value="Sugar_transporter_CS"/>
</dbReference>
<evidence type="ECO:0000313" key="10">
    <source>
        <dbReference type="EMBL" id="CEJ81615.1"/>
    </source>
</evidence>
<evidence type="ECO:0000256" key="4">
    <source>
        <dbReference type="ARBA" id="ARBA00022989"/>
    </source>
</evidence>
<feature type="transmembrane region" description="Helical" evidence="8">
    <location>
        <begin position="206"/>
        <end position="226"/>
    </location>
</feature>
<evidence type="ECO:0000259" key="9">
    <source>
        <dbReference type="PROSITE" id="PS50850"/>
    </source>
</evidence>
<dbReference type="SUPFAM" id="SSF103473">
    <property type="entry name" value="MFS general substrate transporter"/>
    <property type="match status" value="1"/>
</dbReference>
<keyword evidence="11" id="KW-1185">Reference proteome</keyword>
<feature type="transmembrane region" description="Helical" evidence="8">
    <location>
        <begin position="117"/>
        <end position="136"/>
    </location>
</feature>
<evidence type="ECO:0000256" key="5">
    <source>
        <dbReference type="ARBA" id="ARBA00023136"/>
    </source>
</evidence>
<gene>
    <name evidence="10" type="ORF">VHEMI01735</name>
</gene>
<feature type="region of interest" description="Disordered" evidence="7">
    <location>
        <begin position="13"/>
        <end position="32"/>
    </location>
</feature>
<dbReference type="PANTHER" id="PTHR23501:SF187">
    <property type="entry name" value="MAJOR FACILITATOR SUPERFAMILY (MFS) PROFILE DOMAIN-CONTAINING PROTEIN"/>
    <property type="match status" value="1"/>
</dbReference>
<feature type="transmembrane region" description="Helical" evidence="8">
    <location>
        <begin position="450"/>
        <end position="468"/>
    </location>
</feature>
<sequence>MELSLYESKANLPIPTKEPLTPADSSGHGESRLVDSKQLPTFFMGKSWRFWAIIPSLMVTTLLSAVEVTVLSTALPTVVHTLNIGENYPWIVNSFLLTSTAFLPIMGQLADAWGRRWPTIITVAIFTLGSAIAGGANNIATLIAGRAIQGLGSGGLNLLVDLIICDLVPLRERGKFISIISIMFAIGLFLGPFIGGSIVQHASWRWVFWINLPVGGVSIMMLYLALQVNSVQVPLKERLRRIDYIGNILIIGSVFAIMYALTYAGTFYAWTDVRVLAPLVCGFLGIAAFHVYEGSRFCSWPTISARFFGHRTTAVAFFLTFAHALMTLWTLYFLPVYFQAVQTVTPSRSGVELLPTVFGMIPGATIASQYLTRVGKYKMLHIVGILLMAGGLGSFAALGADSDTAMWVCLQLINSIGNGILATSLLPAVQAGLTDEDNALSTSTWAYLRSYGAIWGVTIPAVIFNNIFSKSLWKIPDLEARAALSGGNAYANAAREFILSFPPSIQPEIVQVYTDALRVLWLIAAAICGFTLIFAFLEQDIPLRESLRAEFGIKVRSDRKTEVIV</sequence>
<feature type="transmembrane region" description="Helical" evidence="8">
    <location>
        <begin position="313"/>
        <end position="333"/>
    </location>
</feature>
<evidence type="ECO:0000256" key="2">
    <source>
        <dbReference type="ARBA" id="ARBA00022448"/>
    </source>
</evidence>
<dbReference type="InterPro" id="IPR011701">
    <property type="entry name" value="MFS"/>
</dbReference>
<dbReference type="Gene3D" id="1.20.1720.10">
    <property type="entry name" value="Multidrug resistance protein D"/>
    <property type="match status" value="1"/>
</dbReference>
<evidence type="ECO:0000256" key="6">
    <source>
        <dbReference type="ARBA" id="ARBA00023180"/>
    </source>
</evidence>
<feature type="transmembrane region" description="Helical" evidence="8">
    <location>
        <begin position="275"/>
        <end position="292"/>
    </location>
</feature>
<feature type="transmembrane region" description="Helical" evidence="8">
    <location>
        <begin position="176"/>
        <end position="194"/>
    </location>
</feature>
<feature type="transmembrane region" description="Helical" evidence="8">
    <location>
        <begin position="519"/>
        <end position="537"/>
    </location>
</feature>
<organism evidence="10 11">
    <name type="scientific">[Torrubiella] hemipterigena</name>
    <dbReference type="NCBI Taxonomy" id="1531966"/>
    <lineage>
        <taxon>Eukaryota</taxon>
        <taxon>Fungi</taxon>
        <taxon>Dikarya</taxon>
        <taxon>Ascomycota</taxon>
        <taxon>Pezizomycotina</taxon>
        <taxon>Sordariomycetes</taxon>
        <taxon>Hypocreomycetidae</taxon>
        <taxon>Hypocreales</taxon>
        <taxon>Clavicipitaceae</taxon>
        <taxon>Clavicipitaceae incertae sedis</taxon>
        <taxon>'Torrubiella' clade</taxon>
    </lineage>
</organism>
<keyword evidence="6" id="KW-0325">Glycoprotein</keyword>
<dbReference type="Proteomes" id="UP000039046">
    <property type="component" value="Unassembled WGS sequence"/>
</dbReference>
<dbReference type="Pfam" id="PF07690">
    <property type="entry name" value="MFS_1"/>
    <property type="match status" value="1"/>
</dbReference>
<feature type="transmembrane region" description="Helical" evidence="8">
    <location>
        <begin position="353"/>
        <end position="372"/>
    </location>
</feature>
<keyword evidence="5 8" id="KW-0472">Membrane</keyword>
<protein>
    <recommendedName>
        <fullName evidence="9">Major facilitator superfamily (MFS) profile domain-containing protein</fullName>
    </recommendedName>
</protein>
<proteinExistence type="predicted"/>
<dbReference type="AlphaFoldDB" id="A0A0A1T687"/>
<dbReference type="EMBL" id="CDHN01000001">
    <property type="protein sequence ID" value="CEJ81615.1"/>
    <property type="molecule type" value="Genomic_DNA"/>
</dbReference>
<evidence type="ECO:0000313" key="11">
    <source>
        <dbReference type="Proteomes" id="UP000039046"/>
    </source>
</evidence>
<feature type="transmembrane region" description="Helical" evidence="8">
    <location>
        <begin position="87"/>
        <end position="105"/>
    </location>
</feature>
<feature type="transmembrane region" description="Helical" evidence="8">
    <location>
        <begin position="379"/>
        <end position="399"/>
    </location>
</feature>
<keyword evidence="4 8" id="KW-1133">Transmembrane helix</keyword>
<feature type="transmembrane region" description="Helical" evidence="8">
    <location>
        <begin position="50"/>
        <end position="75"/>
    </location>
</feature>
<dbReference type="GO" id="GO:0022857">
    <property type="term" value="F:transmembrane transporter activity"/>
    <property type="evidence" value="ECO:0007669"/>
    <property type="project" value="InterPro"/>
</dbReference>
<feature type="domain" description="Major facilitator superfamily (MFS) profile" evidence="9">
    <location>
        <begin position="53"/>
        <end position="543"/>
    </location>
</feature>
<keyword evidence="3 8" id="KW-0812">Transmembrane</keyword>
<dbReference type="PRINTS" id="PR01036">
    <property type="entry name" value="TCRTETB"/>
</dbReference>
<dbReference type="HOGENOM" id="CLU_000960_22_0_1"/>
<evidence type="ECO:0000256" key="8">
    <source>
        <dbReference type="SAM" id="Phobius"/>
    </source>
</evidence>
<dbReference type="GO" id="GO:0005886">
    <property type="term" value="C:plasma membrane"/>
    <property type="evidence" value="ECO:0007669"/>
    <property type="project" value="TreeGrafter"/>
</dbReference>
<dbReference type="PROSITE" id="PS50850">
    <property type="entry name" value="MFS"/>
    <property type="match status" value="1"/>
</dbReference>
<reference evidence="10 11" key="1">
    <citation type="journal article" date="2015" name="Genome Announc.">
        <title>Draft Genome Sequence and Gene Annotation of the Entomopathogenic Fungus Verticillium hemipterigenum.</title>
        <authorList>
            <person name="Horn F."/>
            <person name="Habel A."/>
            <person name="Scharf D.H."/>
            <person name="Dworschak J."/>
            <person name="Brakhage A.A."/>
            <person name="Guthke R."/>
            <person name="Hertweck C."/>
            <person name="Linde J."/>
        </authorList>
    </citation>
    <scope>NUCLEOTIDE SEQUENCE [LARGE SCALE GENOMIC DNA]</scope>
</reference>
<dbReference type="PANTHER" id="PTHR23501">
    <property type="entry name" value="MAJOR FACILITATOR SUPERFAMILY"/>
    <property type="match status" value="1"/>
</dbReference>
<feature type="transmembrane region" description="Helical" evidence="8">
    <location>
        <begin position="247"/>
        <end position="269"/>
    </location>
</feature>
<dbReference type="InterPro" id="IPR036259">
    <property type="entry name" value="MFS_trans_sf"/>
</dbReference>
<evidence type="ECO:0000256" key="7">
    <source>
        <dbReference type="SAM" id="MobiDB-lite"/>
    </source>
</evidence>
<comment type="subcellular location">
    <subcellularLocation>
        <location evidence="1">Membrane</location>
        <topology evidence="1">Multi-pass membrane protein</topology>
    </subcellularLocation>
</comment>
<accession>A0A0A1T687</accession>
<evidence type="ECO:0000256" key="3">
    <source>
        <dbReference type="ARBA" id="ARBA00022692"/>
    </source>
</evidence>